<accession>A0A8S5V0D0</accession>
<organism evidence="1">
    <name type="scientific">Siphoviridae sp. ctBeL15</name>
    <dbReference type="NCBI Taxonomy" id="2825374"/>
    <lineage>
        <taxon>Viruses</taxon>
        <taxon>Duplodnaviria</taxon>
        <taxon>Heunggongvirae</taxon>
        <taxon>Uroviricota</taxon>
        <taxon>Caudoviricetes</taxon>
    </lineage>
</organism>
<reference evidence="1" key="1">
    <citation type="journal article" date="2021" name="Proc. Natl. Acad. Sci. U.S.A.">
        <title>A Catalog of Tens of Thousands of Viruses from Human Metagenomes Reveals Hidden Associations with Chronic Diseases.</title>
        <authorList>
            <person name="Tisza M.J."/>
            <person name="Buck C.B."/>
        </authorList>
    </citation>
    <scope>NUCLEOTIDE SEQUENCE</scope>
    <source>
        <strain evidence="1">CtBeL15</strain>
    </source>
</reference>
<name>A0A8S5V0D0_9CAUD</name>
<sequence length="79" mass="8853">MEELTCSYWKFAGGQENERFKMDNLTLVGCAADKAGLIEWKEVSREEEPTLYKAVEGIPGVEDATLMRGTLRVLRKEGG</sequence>
<proteinExistence type="predicted"/>
<dbReference type="EMBL" id="BK016176">
    <property type="protein sequence ID" value="DAG00063.1"/>
    <property type="molecule type" value="Genomic_DNA"/>
</dbReference>
<protein>
    <submittedName>
        <fullName evidence="1">Uncharacterized protein</fullName>
    </submittedName>
</protein>
<evidence type="ECO:0000313" key="1">
    <source>
        <dbReference type="EMBL" id="DAG00063.1"/>
    </source>
</evidence>